<gene>
    <name evidence="3" type="ORF">B7P43_G09807</name>
</gene>
<dbReference type="PANTHER" id="PTHR47326:SF1">
    <property type="entry name" value="HTH PSQ-TYPE DOMAIN-CONTAINING PROTEIN"/>
    <property type="match status" value="1"/>
</dbReference>
<organism evidence="3 4">
    <name type="scientific">Cryptotermes secundus</name>
    <dbReference type="NCBI Taxonomy" id="105785"/>
    <lineage>
        <taxon>Eukaryota</taxon>
        <taxon>Metazoa</taxon>
        <taxon>Ecdysozoa</taxon>
        <taxon>Arthropoda</taxon>
        <taxon>Hexapoda</taxon>
        <taxon>Insecta</taxon>
        <taxon>Pterygota</taxon>
        <taxon>Neoptera</taxon>
        <taxon>Polyneoptera</taxon>
        <taxon>Dictyoptera</taxon>
        <taxon>Blattodea</taxon>
        <taxon>Blattoidea</taxon>
        <taxon>Termitoidae</taxon>
        <taxon>Kalotermitidae</taxon>
        <taxon>Cryptotermitinae</taxon>
        <taxon>Cryptotermes</taxon>
    </lineage>
</organism>
<feature type="compositionally biased region" description="Basic residues" evidence="1">
    <location>
        <begin position="61"/>
        <end position="71"/>
    </location>
</feature>
<dbReference type="GO" id="GO:0003676">
    <property type="term" value="F:nucleic acid binding"/>
    <property type="evidence" value="ECO:0007669"/>
    <property type="project" value="InterPro"/>
</dbReference>
<dbReference type="Proteomes" id="UP000235965">
    <property type="component" value="Unassembled WGS sequence"/>
</dbReference>
<reference evidence="3 4" key="1">
    <citation type="submission" date="2017-12" db="EMBL/GenBank/DDBJ databases">
        <title>Hemimetabolous genomes reveal molecular basis of termite eusociality.</title>
        <authorList>
            <person name="Harrison M.C."/>
            <person name="Jongepier E."/>
            <person name="Robertson H.M."/>
            <person name="Arning N."/>
            <person name="Bitard-Feildel T."/>
            <person name="Chao H."/>
            <person name="Childers C.P."/>
            <person name="Dinh H."/>
            <person name="Doddapaneni H."/>
            <person name="Dugan S."/>
            <person name="Gowin J."/>
            <person name="Greiner C."/>
            <person name="Han Y."/>
            <person name="Hu H."/>
            <person name="Hughes D.S.T."/>
            <person name="Huylmans A.-K."/>
            <person name="Kemena C."/>
            <person name="Kremer L.P.M."/>
            <person name="Lee S.L."/>
            <person name="Lopez-Ezquerra A."/>
            <person name="Mallet L."/>
            <person name="Monroy-Kuhn J.M."/>
            <person name="Moser A."/>
            <person name="Murali S.C."/>
            <person name="Muzny D.M."/>
            <person name="Otani S."/>
            <person name="Piulachs M.-D."/>
            <person name="Poelchau M."/>
            <person name="Qu J."/>
            <person name="Schaub F."/>
            <person name="Wada-Katsumata A."/>
            <person name="Worley K.C."/>
            <person name="Xie Q."/>
            <person name="Ylla G."/>
            <person name="Poulsen M."/>
            <person name="Gibbs R.A."/>
            <person name="Schal C."/>
            <person name="Richards S."/>
            <person name="Belles X."/>
            <person name="Korb J."/>
            <person name="Bornberg-Bauer E."/>
        </authorList>
    </citation>
    <scope>NUCLEOTIDE SEQUENCE [LARGE SCALE GENOMIC DNA]</scope>
    <source>
        <tissue evidence="3">Whole body</tissue>
    </source>
</reference>
<dbReference type="EMBL" id="NEVH01021939">
    <property type="protein sequence ID" value="PNF19154.1"/>
    <property type="molecule type" value="Genomic_DNA"/>
</dbReference>
<evidence type="ECO:0000313" key="4">
    <source>
        <dbReference type="Proteomes" id="UP000235965"/>
    </source>
</evidence>
<dbReference type="Gene3D" id="3.30.420.10">
    <property type="entry name" value="Ribonuclease H-like superfamily/Ribonuclease H"/>
    <property type="match status" value="1"/>
</dbReference>
<name>A0A2J7PS39_9NEOP</name>
<comment type="caution">
    <text evidence="3">The sequence shown here is derived from an EMBL/GenBank/DDBJ whole genome shotgun (WGS) entry which is preliminary data.</text>
</comment>
<dbReference type="STRING" id="105785.A0A2J7PS39"/>
<proteinExistence type="predicted"/>
<evidence type="ECO:0000259" key="2">
    <source>
        <dbReference type="Pfam" id="PF16087"/>
    </source>
</evidence>
<dbReference type="PANTHER" id="PTHR47326">
    <property type="entry name" value="TRANSPOSABLE ELEMENT TC3 TRANSPOSASE-LIKE PROTEIN"/>
    <property type="match status" value="1"/>
</dbReference>
<dbReference type="InterPro" id="IPR036397">
    <property type="entry name" value="RNaseH_sf"/>
</dbReference>
<accession>A0A2J7PS39</accession>
<evidence type="ECO:0000313" key="3">
    <source>
        <dbReference type="EMBL" id="PNF19154.1"/>
    </source>
</evidence>
<dbReference type="Pfam" id="PF16087">
    <property type="entry name" value="DUF4817"/>
    <property type="match status" value="1"/>
</dbReference>
<evidence type="ECO:0000256" key="1">
    <source>
        <dbReference type="SAM" id="MobiDB-lite"/>
    </source>
</evidence>
<protein>
    <recommendedName>
        <fullName evidence="2">DUF4817 domain-containing protein</fullName>
    </recommendedName>
</protein>
<dbReference type="OrthoDB" id="6628920at2759"/>
<feature type="domain" description="DUF4817" evidence="2">
    <location>
        <begin position="4"/>
        <end position="60"/>
    </location>
</feature>
<sequence>MEWSGAQRAFVVETFFKNRESVIATQRAFGTHFELGRRYRILTRNTILRWVASFRTTGSTLKKKSPGRPRSVRTPANVEAVRQSDVQSPQRAACKPAAALRLSDATVRCIFHLDLKFHLYKMAIVQELHAGGWENRVNSCQRKLASVPPTAVLLTSDETHFHLSGCVDKQNVRHWAGTNPKELHEIPLHRERVTVWCAVAEFGVWGPYLFEKDGRAVTVISDRYF</sequence>
<dbReference type="InterPro" id="IPR032135">
    <property type="entry name" value="DUF4817"/>
</dbReference>
<keyword evidence="4" id="KW-1185">Reference proteome</keyword>
<feature type="region of interest" description="Disordered" evidence="1">
    <location>
        <begin position="59"/>
        <end position="87"/>
    </location>
</feature>
<dbReference type="AlphaFoldDB" id="A0A2J7PS39"/>
<dbReference type="InParanoid" id="A0A2J7PS39"/>